<dbReference type="Pfam" id="PF13432">
    <property type="entry name" value="TPR_16"/>
    <property type="match status" value="1"/>
</dbReference>
<proteinExistence type="predicted"/>
<organism evidence="6 7">
    <name type="scientific">Fulvivirga sedimenti</name>
    <dbReference type="NCBI Taxonomy" id="2879465"/>
    <lineage>
        <taxon>Bacteria</taxon>
        <taxon>Pseudomonadati</taxon>
        <taxon>Bacteroidota</taxon>
        <taxon>Cytophagia</taxon>
        <taxon>Cytophagales</taxon>
        <taxon>Fulvivirgaceae</taxon>
        <taxon>Fulvivirga</taxon>
    </lineage>
</organism>
<feature type="repeat" description="TPR" evidence="3">
    <location>
        <begin position="182"/>
        <end position="215"/>
    </location>
</feature>
<keyword evidence="2 3" id="KW-0802">TPR repeat</keyword>
<keyword evidence="7" id="KW-1185">Reference proteome</keyword>
<keyword evidence="1" id="KW-0677">Repeat</keyword>
<dbReference type="InterPro" id="IPR056834">
    <property type="entry name" value="ARM_TT21_C"/>
</dbReference>
<evidence type="ECO:0000256" key="2">
    <source>
        <dbReference type="ARBA" id="ARBA00022803"/>
    </source>
</evidence>
<dbReference type="SMART" id="SM00028">
    <property type="entry name" value="TPR"/>
    <property type="match status" value="8"/>
</dbReference>
<dbReference type="EMBL" id="JAIXNE010000001">
    <property type="protein sequence ID" value="MCA6073611.1"/>
    <property type="molecule type" value="Genomic_DNA"/>
</dbReference>
<evidence type="ECO:0000256" key="1">
    <source>
        <dbReference type="ARBA" id="ARBA00022737"/>
    </source>
</evidence>
<feature type="repeat" description="TPR" evidence="3">
    <location>
        <begin position="216"/>
        <end position="249"/>
    </location>
</feature>
<keyword evidence="4" id="KW-0732">Signal</keyword>
<accession>A0A9X1HKL6</accession>
<dbReference type="PROSITE" id="PS50005">
    <property type="entry name" value="TPR"/>
    <property type="match status" value="4"/>
</dbReference>
<feature type="repeat" description="TPR" evidence="3">
    <location>
        <begin position="283"/>
        <end position="316"/>
    </location>
</feature>
<feature type="signal peptide" evidence="4">
    <location>
        <begin position="1"/>
        <end position="19"/>
    </location>
</feature>
<dbReference type="PANTHER" id="PTHR44858">
    <property type="entry name" value="TETRATRICOPEPTIDE REPEAT PROTEIN 6"/>
    <property type="match status" value="1"/>
</dbReference>
<evidence type="ECO:0000313" key="7">
    <source>
        <dbReference type="Proteomes" id="UP001139409"/>
    </source>
</evidence>
<name>A0A9X1HKL6_9BACT</name>
<feature type="repeat" description="TPR" evidence="3">
    <location>
        <begin position="148"/>
        <end position="181"/>
    </location>
</feature>
<dbReference type="Proteomes" id="UP001139409">
    <property type="component" value="Unassembled WGS sequence"/>
</dbReference>
<reference evidence="6" key="1">
    <citation type="submission" date="2021-09" db="EMBL/GenBank/DDBJ databases">
        <title>Fulvivirga sp. isolated from coastal sediment.</title>
        <authorList>
            <person name="Yu H."/>
        </authorList>
    </citation>
    <scope>NUCLEOTIDE SEQUENCE</scope>
    <source>
        <strain evidence="6">1062</strain>
    </source>
</reference>
<dbReference type="InterPro" id="IPR050498">
    <property type="entry name" value="Ycf3"/>
</dbReference>
<dbReference type="SUPFAM" id="SSF48452">
    <property type="entry name" value="TPR-like"/>
    <property type="match status" value="2"/>
</dbReference>
<protein>
    <submittedName>
        <fullName evidence="6">Tetratricopeptide repeat protein</fullName>
    </submittedName>
</protein>
<feature type="chain" id="PRO_5040749071" evidence="4">
    <location>
        <begin position="20"/>
        <end position="395"/>
    </location>
</feature>
<evidence type="ECO:0000256" key="3">
    <source>
        <dbReference type="PROSITE-ProRule" id="PRU00339"/>
    </source>
</evidence>
<sequence>MKFYFLLVLLTVASISSNGQQLDALLTAERILSDGDTVRASTIFQEILRKYPDSYAAALRLTEVNYQRRLYSEAIQYSNITEDILLRKIDSLDEKSTLTSTELEREKRYAADMSSLHHFKGKIRLRQHRAYDALEEFDKALVSSSDSAAIMLDMGLAYIELNQPERAKAVFNQVIRQDNNNAGAYFNIANLYYNNQQYDSAKYYYQKTASVDPEFVWAYLFMGEINTRIKQYDEAVKNYTDYLNFQPSESVYFKRAVLYAELREWESSLNDWDSVLSINPKNPEAYRNRGLSNFQVQDYRSAINDFNNALLLDEDPYTFINRGYSYYLINEPRKAMEDFDTGLASLPEYSLGFYLRALTWQQLRKRKRACEDLQKAIDLGMDEGEIDKEFLGYCD</sequence>
<evidence type="ECO:0000313" key="6">
    <source>
        <dbReference type="EMBL" id="MCA6073611.1"/>
    </source>
</evidence>
<dbReference type="InterPro" id="IPR011990">
    <property type="entry name" value="TPR-like_helical_dom_sf"/>
</dbReference>
<dbReference type="AlphaFoldDB" id="A0A9X1HKL6"/>
<comment type="caution">
    <text evidence="6">The sequence shown here is derived from an EMBL/GenBank/DDBJ whole genome shotgun (WGS) entry which is preliminary data.</text>
</comment>
<dbReference type="Gene3D" id="1.25.40.10">
    <property type="entry name" value="Tetratricopeptide repeat domain"/>
    <property type="match status" value="3"/>
</dbReference>
<gene>
    <name evidence="6" type="ORF">LDX50_01975</name>
</gene>
<feature type="domain" description="Tetratricopeptide repeat protein 21A/21B C-terminal ARM" evidence="5">
    <location>
        <begin position="109"/>
        <end position="284"/>
    </location>
</feature>
<dbReference type="PANTHER" id="PTHR44858:SF1">
    <property type="entry name" value="UDP-N-ACETYLGLUCOSAMINE--PEPTIDE N-ACETYLGLUCOSAMINYLTRANSFERASE SPINDLY-RELATED"/>
    <property type="match status" value="1"/>
</dbReference>
<evidence type="ECO:0000259" key="5">
    <source>
        <dbReference type="Pfam" id="PF25063"/>
    </source>
</evidence>
<dbReference type="RefSeq" id="WP_225696725.1">
    <property type="nucleotide sequence ID" value="NZ_JAIXNE010000001.1"/>
</dbReference>
<dbReference type="InterPro" id="IPR019734">
    <property type="entry name" value="TPR_rpt"/>
</dbReference>
<dbReference type="Pfam" id="PF25063">
    <property type="entry name" value="ARM_TT21_C"/>
    <property type="match status" value="1"/>
</dbReference>
<evidence type="ECO:0000256" key="4">
    <source>
        <dbReference type="SAM" id="SignalP"/>
    </source>
</evidence>